<name>A0A6B0U2K3_IXORI</name>
<protein>
    <submittedName>
        <fullName evidence="1">Putative secreted protein</fullName>
    </submittedName>
</protein>
<organism evidence="1">
    <name type="scientific">Ixodes ricinus</name>
    <name type="common">Common tick</name>
    <name type="synonym">Acarus ricinus</name>
    <dbReference type="NCBI Taxonomy" id="34613"/>
    <lineage>
        <taxon>Eukaryota</taxon>
        <taxon>Metazoa</taxon>
        <taxon>Ecdysozoa</taxon>
        <taxon>Arthropoda</taxon>
        <taxon>Chelicerata</taxon>
        <taxon>Arachnida</taxon>
        <taxon>Acari</taxon>
        <taxon>Parasitiformes</taxon>
        <taxon>Ixodida</taxon>
        <taxon>Ixodoidea</taxon>
        <taxon>Ixodidae</taxon>
        <taxon>Ixodinae</taxon>
        <taxon>Ixodes</taxon>
    </lineage>
</organism>
<proteinExistence type="predicted"/>
<reference evidence="1" key="1">
    <citation type="submission" date="2019-12" db="EMBL/GenBank/DDBJ databases">
        <title>An insight into the sialome of adult female Ixodes ricinus ticks feeding for 6 days.</title>
        <authorList>
            <person name="Perner J."/>
            <person name="Ribeiro J.M.C."/>
        </authorList>
    </citation>
    <scope>NUCLEOTIDE SEQUENCE</scope>
    <source>
        <strain evidence="1">Semi-engorged</strain>
        <tissue evidence="1">Salivary glands</tissue>
    </source>
</reference>
<dbReference type="EMBL" id="GIFC01000483">
    <property type="protein sequence ID" value="MXU82566.1"/>
    <property type="molecule type" value="Transcribed_RNA"/>
</dbReference>
<dbReference type="AlphaFoldDB" id="A0A6B0U2K3"/>
<sequence>MRPEFCSASCLSLSTSASRVAFSLRSSLVRPWSPCTFWEALSSSQTLSWASRHSSERWRSFSSAARSSC</sequence>
<evidence type="ECO:0000313" key="1">
    <source>
        <dbReference type="EMBL" id="MXU82566.1"/>
    </source>
</evidence>
<accession>A0A6B0U2K3</accession>